<dbReference type="Proteomes" id="UP000005801">
    <property type="component" value="Unassembled WGS sequence"/>
</dbReference>
<keyword evidence="1" id="KW-0175">Coiled coil</keyword>
<evidence type="ECO:0000256" key="2">
    <source>
        <dbReference type="SAM" id="MobiDB-lite"/>
    </source>
</evidence>
<comment type="caution">
    <text evidence="3">The sequence shown here is derived from an EMBL/GenBank/DDBJ whole genome shotgun (WGS) entry which is preliminary data.</text>
</comment>
<dbReference type="EMBL" id="ABCS01000023">
    <property type="protein sequence ID" value="EDM79095.1"/>
    <property type="molecule type" value="Genomic_DNA"/>
</dbReference>
<keyword evidence="4" id="KW-1185">Reference proteome</keyword>
<evidence type="ECO:0000313" key="4">
    <source>
        <dbReference type="Proteomes" id="UP000005801"/>
    </source>
</evidence>
<protein>
    <submittedName>
        <fullName evidence="3">Uncharacterized protein</fullName>
    </submittedName>
</protein>
<gene>
    <name evidence="3" type="ORF">PPSIR1_10845</name>
</gene>
<accession>A6G503</accession>
<dbReference type="STRING" id="391625.PPSIR1_10845"/>
<sequence length="435" mass="46390">MTPLALAFLLGFAPPSGGELPEQAESAEASDAPAEAEEPAPAATPELRTPIAVTLQPAEAARYVIRDGADVTVYEGALGPDRAESIQLAPGLYSVWSDAGVVTTLAVQAESETNGPLVWDGERTMTLERAQRLEAERLELLARARQAQAQAEAANREDPDAARQAKVAARKRWAAPLASTLIPGAGQFVNGQGGKGTGLLFGTVGSLAGAILLYNTPTDGTRPVGLEYLRLGGFGLLSSTAAILWIYAIADAYEVATDATVEPVLDHKLRVGVSHGMSVGFRADVNRPAFYDEWTISFMGQATRRLSVGVSDLGVKFGTVGDPRVWQFGARLDYRVFDERRLWIDLGLGVAMQVVSSDPVAPLDPNEAVAAGPERRFGATPYGVLDLRYFVLDHLSLDFSPRLSVPATTRYYSANRSVPALAPMLEMGVGSSLYF</sequence>
<organism evidence="3 4">
    <name type="scientific">Plesiocystis pacifica SIR-1</name>
    <dbReference type="NCBI Taxonomy" id="391625"/>
    <lineage>
        <taxon>Bacteria</taxon>
        <taxon>Pseudomonadati</taxon>
        <taxon>Myxococcota</taxon>
        <taxon>Polyangia</taxon>
        <taxon>Nannocystales</taxon>
        <taxon>Nannocystaceae</taxon>
        <taxon>Plesiocystis</taxon>
    </lineage>
</organism>
<dbReference type="RefSeq" id="WP_006971802.1">
    <property type="nucleotide sequence ID" value="NZ_ABCS01000023.1"/>
</dbReference>
<evidence type="ECO:0000256" key="1">
    <source>
        <dbReference type="SAM" id="Coils"/>
    </source>
</evidence>
<evidence type="ECO:0000313" key="3">
    <source>
        <dbReference type="EMBL" id="EDM79095.1"/>
    </source>
</evidence>
<dbReference type="OrthoDB" id="9838774at2"/>
<reference evidence="3 4" key="1">
    <citation type="submission" date="2007-06" db="EMBL/GenBank/DDBJ databases">
        <authorList>
            <person name="Shimkets L."/>
            <person name="Ferriera S."/>
            <person name="Johnson J."/>
            <person name="Kravitz S."/>
            <person name="Beeson K."/>
            <person name="Sutton G."/>
            <person name="Rogers Y.-H."/>
            <person name="Friedman R."/>
            <person name="Frazier M."/>
            <person name="Venter J.C."/>
        </authorList>
    </citation>
    <scope>NUCLEOTIDE SEQUENCE [LARGE SCALE GENOMIC DNA]</scope>
    <source>
        <strain evidence="3 4">SIR-1</strain>
    </source>
</reference>
<feature type="coiled-coil region" evidence="1">
    <location>
        <begin position="130"/>
        <end position="157"/>
    </location>
</feature>
<name>A6G503_9BACT</name>
<feature type="region of interest" description="Disordered" evidence="2">
    <location>
        <begin position="16"/>
        <end position="45"/>
    </location>
</feature>
<proteinExistence type="predicted"/>
<dbReference type="AlphaFoldDB" id="A6G503"/>